<dbReference type="AlphaFoldDB" id="A0A6C1U1N0"/>
<comment type="caution">
    <text evidence="3">The sequence shown here is derived from an EMBL/GenBank/DDBJ whole genome shotgun (WGS) entry which is preliminary data.</text>
</comment>
<evidence type="ECO:0000256" key="1">
    <source>
        <dbReference type="SAM" id="MobiDB-lite"/>
    </source>
</evidence>
<keyword evidence="2" id="KW-1133">Transmembrane helix</keyword>
<dbReference type="EMBL" id="NWVJ02000339">
    <property type="protein sequence ID" value="TVS92842.1"/>
    <property type="molecule type" value="Genomic_DNA"/>
</dbReference>
<keyword evidence="2" id="KW-0472">Membrane</keyword>
<accession>A0A6C1U1N0</accession>
<proteinExistence type="predicted"/>
<evidence type="ECO:0000313" key="3">
    <source>
        <dbReference type="EMBL" id="TVS92842.1"/>
    </source>
</evidence>
<reference evidence="3" key="1">
    <citation type="submission" date="2019-07" db="EMBL/GenBank/DDBJ databases">
        <title>Genome assemblies of Wolbachia strains wAlbA and wAlbB in wild caught Aedes albopictus specimens.</title>
        <authorList>
            <person name="Kulkarni A."/>
            <person name="Yu W."/>
            <person name="Xue R.-D."/>
            <person name="Ma Y."/>
            <person name="Xu J."/>
        </authorList>
    </citation>
    <scope>NUCLEOTIDE SEQUENCE</scope>
    <source>
        <strain evidence="3">HN2016</strain>
    </source>
</reference>
<gene>
    <name evidence="3" type="ORF">COM42_005445</name>
</gene>
<name>A0A6C1U1N0_WOLPI</name>
<evidence type="ECO:0000256" key="2">
    <source>
        <dbReference type="SAM" id="Phobius"/>
    </source>
</evidence>
<sequence length="212" mass="23438">MVYSNDDIRELYRKIATIVKYDDKGIASLKDLQKELKWKEVNFQDECEGGNLLGDLLLKDATKNNNIRVKDFLLQNGCKPLQQEQITAAINKEEEGQNTPDIGENKADSNEVDSSNSRDAQFSVPNEKEAKYKKSKESFYTSLRSDVIGVVITGLFVATAVIVPSVAGAVICGVVAVLVTIVTGLHVKNSTLPSYREMKENKVEPAKLIKSV</sequence>
<feature type="transmembrane region" description="Helical" evidence="2">
    <location>
        <begin position="143"/>
        <end position="162"/>
    </location>
</feature>
<feature type="region of interest" description="Disordered" evidence="1">
    <location>
        <begin position="90"/>
        <end position="129"/>
    </location>
</feature>
<feature type="transmembrane region" description="Helical" evidence="2">
    <location>
        <begin position="168"/>
        <end position="187"/>
    </location>
</feature>
<protein>
    <submittedName>
        <fullName evidence="3">Uncharacterized protein</fullName>
    </submittedName>
</protein>
<feature type="compositionally biased region" description="Polar residues" evidence="1">
    <location>
        <begin position="112"/>
        <end position="124"/>
    </location>
</feature>
<organism evidence="3">
    <name type="scientific">Wolbachia pipientis</name>
    <dbReference type="NCBI Taxonomy" id="955"/>
    <lineage>
        <taxon>Bacteria</taxon>
        <taxon>Pseudomonadati</taxon>
        <taxon>Pseudomonadota</taxon>
        <taxon>Alphaproteobacteria</taxon>
        <taxon>Rickettsiales</taxon>
        <taxon>Anaplasmataceae</taxon>
        <taxon>Wolbachieae</taxon>
        <taxon>Wolbachia</taxon>
    </lineage>
</organism>
<keyword evidence="2" id="KW-0812">Transmembrane</keyword>
<dbReference type="Proteomes" id="UP000218080">
    <property type="component" value="Unassembled WGS sequence"/>
</dbReference>